<keyword evidence="9 14" id="KW-0520">NAD</keyword>
<dbReference type="Proteomes" id="UP000214606">
    <property type="component" value="Chromosome"/>
</dbReference>
<dbReference type="SUPFAM" id="SSF55424">
    <property type="entry name" value="FAD/NAD-linked reductases, dimerisation (C-terminal) domain"/>
    <property type="match status" value="1"/>
</dbReference>
<dbReference type="STRING" id="33936.AZI98_10010"/>
<feature type="binding site" evidence="14">
    <location>
        <position position="114"/>
    </location>
    <ligand>
        <name>FAD</name>
        <dbReference type="ChEBI" id="CHEBI:57692"/>
    </ligand>
</feature>
<dbReference type="Proteomes" id="UP000076476">
    <property type="component" value="Unassembled WGS sequence"/>
</dbReference>
<accession>A0A164B1R9</accession>
<keyword evidence="8 16" id="KW-0560">Oxidoreductase</keyword>
<dbReference type="PRINTS" id="PR00368">
    <property type="entry name" value="FADPNR"/>
</dbReference>
<dbReference type="Gene3D" id="3.50.50.60">
    <property type="entry name" value="FAD/NAD(P)-binding domain"/>
    <property type="match status" value="2"/>
</dbReference>
<evidence type="ECO:0000256" key="11">
    <source>
        <dbReference type="ARBA" id="ARBA00023284"/>
    </source>
</evidence>
<accession>A0A165XSS9</accession>
<evidence type="ECO:0000313" key="20">
    <source>
        <dbReference type="EMBL" id="KZN96378.1"/>
    </source>
</evidence>
<evidence type="ECO:0000259" key="17">
    <source>
        <dbReference type="Pfam" id="PF02852"/>
    </source>
</evidence>
<dbReference type="EMBL" id="LWBR01000024">
    <property type="protein sequence ID" value="KZN96378.1"/>
    <property type="molecule type" value="Genomic_DNA"/>
</dbReference>
<dbReference type="InterPro" id="IPR001100">
    <property type="entry name" value="Pyr_nuc-diS_OxRdtase"/>
</dbReference>
<evidence type="ECO:0000256" key="8">
    <source>
        <dbReference type="ARBA" id="ARBA00023002"/>
    </source>
</evidence>
<evidence type="ECO:0000256" key="12">
    <source>
        <dbReference type="ARBA" id="ARBA00049187"/>
    </source>
</evidence>
<dbReference type="Pfam" id="PF07992">
    <property type="entry name" value="Pyr_redox_2"/>
    <property type="match status" value="1"/>
</dbReference>
<organism evidence="20 21">
    <name type="scientific">Aeribacillus pallidus</name>
    <dbReference type="NCBI Taxonomy" id="33936"/>
    <lineage>
        <taxon>Bacteria</taxon>
        <taxon>Bacillati</taxon>
        <taxon>Bacillota</taxon>
        <taxon>Bacilli</taxon>
        <taxon>Bacillales</taxon>
        <taxon>Bacillaceae</taxon>
        <taxon>Aeribacillus</taxon>
    </lineage>
</organism>
<feature type="domain" description="FAD/NAD(P)-binding" evidence="18">
    <location>
        <begin position="5"/>
        <end position="334"/>
    </location>
</feature>
<dbReference type="NCBIfam" id="TIGR01350">
    <property type="entry name" value="lipoamide_DH"/>
    <property type="match status" value="1"/>
</dbReference>
<dbReference type="InterPro" id="IPR050151">
    <property type="entry name" value="Class-I_Pyr_Nuc-Dis_Oxidored"/>
</dbReference>
<evidence type="ECO:0000256" key="15">
    <source>
        <dbReference type="PIRSR" id="PIRSR000350-4"/>
    </source>
</evidence>
<feature type="active site" description="Proton acceptor" evidence="13">
    <location>
        <position position="452"/>
    </location>
</feature>
<dbReference type="EMBL" id="CP017703">
    <property type="protein sequence ID" value="ASS91849.1"/>
    <property type="molecule type" value="Genomic_DNA"/>
</dbReference>
<comment type="miscellaneous">
    <text evidence="16">The active site is a redox-active disulfide bond.</text>
</comment>
<feature type="binding site" evidence="14">
    <location>
        <position position="319"/>
    </location>
    <ligand>
        <name>FAD</name>
        <dbReference type="ChEBI" id="CHEBI:57692"/>
    </ligand>
</feature>
<dbReference type="InterPro" id="IPR016156">
    <property type="entry name" value="FAD/NAD-linked_Rdtase_dimer_sf"/>
</dbReference>
<dbReference type="InterPro" id="IPR023753">
    <property type="entry name" value="FAD/NAD-binding_dom"/>
</dbReference>
<keyword evidence="6 16" id="KW-0285">Flavoprotein</keyword>
<dbReference type="RefSeq" id="WP_063388137.1">
    <property type="nucleotide sequence ID" value="NZ_CP017703.1"/>
</dbReference>
<dbReference type="FunFam" id="3.30.390.30:FF:000001">
    <property type="entry name" value="Dihydrolipoyl dehydrogenase"/>
    <property type="match status" value="1"/>
</dbReference>
<keyword evidence="7 14" id="KW-0274">FAD</keyword>
<dbReference type="PRINTS" id="PR00411">
    <property type="entry name" value="PNDRDTASEI"/>
</dbReference>
<dbReference type="EC" id="1.8.1.4" evidence="3 16"/>
<evidence type="ECO:0000256" key="2">
    <source>
        <dbReference type="ARBA" id="ARBA00007532"/>
    </source>
</evidence>
<evidence type="ECO:0000256" key="13">
    <source>
        <dbReference type="PIRSR" id="PIRSR000350-2"/>
    </source>
</evidence>
<dbReference type="SUPFAM" id="SSF51905">
    <property type="entry name" value="FAD/NAD(P)-binding domain"/>
    <property type="match status" value="1"/>
</dbReference>
<evidence type="ECO:0000256" key="14">
    <source>
        <dbReference type="PIRSR" id="PIRSR000350-3"/>
    </source>
</evidence>
<feature type="binding site" evidence="14">
    <location>
        <position position="211"/>
    </location>
    <ligand>
        <name>NAD(+)</name>
        <dbReference type="ChEBI" id="CHEBI:57540"/>
    </ligand>
</feature>
<comment type="cofactor">
    <cofactor evidence="14 16">
        <name>FAD</name>
        <dbReference type="ChEBI" id="CHEBI:57692"/>
    </cofactor>
    <text evidence="14 16">Binds 1 FAD per subunit.</text>
</comment>
<comment type="similarity">
    <text evidence="2 16">Belongs to the class-I pyridine nucleotide-disulfide oxidoreductase family.</text>
</comment>
<keyword evidence="14" id="KW-0547">Nucleotide-binding</keyword>
<reference evidence="19 22" key="2">
    <citation type="submission" date="2016-10" db="EMBL/GenBank/DDBJ databases">
        <title>The whole genome sequencing and assembly of Aeribacillus pallidus KCTC3564 strain.</title>
        <authorList>
            <person name="Lee Y.-J."/>
            <person name="Park M.-K."/>
            <person name="Yi H."/>
            <person name="Bahn Y.-S."/>
            <person name="Kim J.F."/>
            <person name="Lee D.-W."/>
        </authorList>
    </citation>
    <scope>NUCLEOTIDE SEQUENCE [LARGE SCALE GENOMIC DNA]</scope>
    <source>
        <strain evidence="19 22">KCTC3564</strain>
    </source>
</reference>
<dbReference type="AlphaFoldDB" id="A0A165XSS9"/>
<dbReference type="InterPro" id="IPR006258">
    <property type="entry name" value="Lipoamide_DH"/>
</dbReference>
<feature type="binding site" evidence="14">
    <location>
        <begin position="151"/>
        <end position="153"/>
    </location>
    <ligand>
        <name>FAD</name>
        <dbReference type="ChEBI" id="CHEBI:57692"/>
    </ligand>
</feature>
<evidence type="ECO:0000256" key="1">
    <source>
        <dbReference type="ARBA" id="ARBA00004496"/>
    </source>
</evidence>
<feature type="domain" description="Pyridine nucleotide-disulphide oxidoreductase dimerisation" evidence="17">
    <location>
        <begin position="354"/>
        <end position="463"/>
    </location>
</feature>
<evidence type="ECO:0000256" key="16">
    <source>
        <dbReference type="RuleBase" id="RU003692"/>
    </source>
</evidence>
<dbReference type="InterPro" id="IPR036188">
    <property type="entry name" value="FAD/NAD-bd_sf"/>
</dbReference>
<evidence type="ECO:0000313" key="19">
    <source>
        <dbReference type="EMBL" id="ASS91849.1"/>
    </source>
</evidence>
<evidence type="ECO:0000313" key="21">
    <source>
        <dbReference type="Proteomes" id="UP000076476"/>
    </source>
</evidence>
<keyword evidence="21" id="KW-1185">Reference proteome</keyword>
<dbReference type="Pfam" id="PF02852">
    <property type="entry name" value="Pyr_redox_dim"/>
    <property type="match status" value="1"/>
</dbReference>
<proteinExistence type="inferred from homology"/>
<sequence length="473" mass="51296">MAKEYDVVILGGGTAGYVTAIRASQLGMKTAIVEKSKLGGTCLHSGCIPSKVLLRSAEIFAQSKKSSDFGIELSNVQVNFDKVQERKEKIVSQLYQGVRQLVKKGKIDVFHGIGRILGASIFSPQPGTVSVEMENGEENQILLPKYVIIATGSRPRELPGLTIDGETILTSDEALQLQRLPSSMIIVGGGVIGMEWASMLSDFGVEVTILEMADRILPSEDIEISKEMERLMRKKGVRIFTNISILPEKTEIQNGITVFIEQDGQEISLHSEKLLLSIGRKGNTEGIGLENTEIEIHNGYIVTNEFYQTKESNIYAVGDVIGGLQLAHVASQEGIRAVEHIAGENVLPIDYKKVPKCIYSNPAAASIGLTEQEAREKGYTIKIGKFPFQGVGKALIYGEPQGFVKIVADEKTDDLLGIHIIGPNATELISEGSLASFLDASSWELSRTIHAHPTLSEGIMEAALAVNGKAIHI</sequence>
<evidence type="ECO:0000256" key="6">
    <source>
        <dbReference type="ARBA" id="ARBA00022630"/>
    </source>
</evidence>
<gene>
    <name evidence="19" type="ORF">AP3564_17790</name>
    <name evidence="20" type="ORF">AZI98_10010</name>
</gene>
<dbReference type="InterPro" id="IPR004099">
    <property type="entry name" value="Pyr_nucl-diS_OxRdtase_dimer"/>
</dbReference>
<dbReference type="GO" id="GO:0006103">
    <property type="term" value="P:2-oxoglutarate metabolic process"/>
    <property type="evidence" value="ECO:0007669"/>
    <property type="project" value="TreeGrafter"/>
</dbReference>
<evidence type="ECO:0000259" key="18">
    <source>
        <dbReference type="Pfam" id="PF07992"/>
    </source>
</evidence>
<dbReference type="PROSITE" id="PS00076">
    <property type="entry name" value="PYRIDINE_REDOX_1"/>
    <property type="match status" value="1"/>
</dbReference>
<dbReference type="PANTHER" id="PTHR22912:SF217">
    <property type="entry name" value="DIHYDROLIPOYL DEHYDROGENASE"/>
    <property type="match status" value="1"/>
</dbReference>
<feature type="binding site" evidence="14">
    <location>
        <position position="279"/>
    </location>
    <ligand>
        <name>NAD(+)</name>
        <dbReference type="ChEBI" id="CHEBI:57540"/>
    </ligand>
</feature>
<dbReference type="OrthoDB" id="9800167at2"/>
<feature type="disulfide bond" description="Redox-active" evidence="15">
    <location>
        <begin position="42"/>
        <end position="47"/>
    </location>
</feature>
<protein>
    <recommendedName>
        <fullName evidence="4 16">Dihydrolipoyl dehydrogenase</fullName>
        <ecNumber evidence="3 16">1.8.1.4</ecNumber>
    </recommendedName>
</protein>
<dbReference type="PANTHER" id="PTHR22912">
    <property type="entry name" value="DISULFIDE OXIDOREDUCTASE"/>
    <property type="match status" value="1"/>
</dbReference>
<evidence type="ECO:0000313" key="22">
    <source>
        <dbReference type="Proteomes" id="UP000214606"/>
    </source>
</evidence>
<comment type="catalytic activity">
    <reaction evidence="12 16">
        <text>N(6)-[(R)-dihydrolipoyl]-L-lysyl-[protein] + NAD(+) = N(6)-[(R)-lipoyl]-L-lysyl-[protein] + NADH + H(+)</text>
        <dbReference type="Rhea" id="RHEA:15045"/>
        <dbReference type="Rhea" id="RHEA-COMP:10474"/>
        <dbReference type="Rhea" id="RHEA-COMP:10475"/>
        <dbReference type="ChEBI" id="CHEBI:15378"/>
        <dbReference type="ChEBI" id="CHEBI:57540"/>
        <dbReference type="ChEBI" id="CHEBI:57945"/>
        <dbReference type="ChEBI" id="CHEBI:83099"/>
        <dbReference type="ChEBI" id="CHEBI:83100"/>
        <dbReference type="EC" id="1.8.1.4"/>
    </reaction>
</comment>
<evidence type="ECO:0000256" key="9">
    <source>
        <dbReference type="ARBA" id="ARBA00023027"/>
    </source>
</evidence>
<dbReference type="Gene3D" id="3.30.390.30">
    <property type="match status" value="1"/>
</dbReference>
<name>A0A165XSS9_9BACI</name>
<feature type="binding site" evidence="14">
    <location>
        <begin position="188"/>
        <end position="195"/>
    </location>
    <ligand>
        <name>NAD(+)</name>
        <dbReference type="ChEBI" id="CHEBI:57540"/>
    </ligand>
</feature>
<evidence type="ECO:0000256" key="10">
    <source>
        <dbReference type="ARBA" id="ARBA00023157"/>
    </source>
</evidence>
<dbReference type="GO" id="GO:0005737">
    <property type="term" value="C:cytoplasm"/>
    <property type="evidence" value="ECO:0007669"/>
    <property type="project" value="UniProtKB-SubCell"/>
</dbReference>
<dbReference type="KEGG" id="apak:AP3564_17790"/>
<evidence type="ECO:0000256" key="7">
    <source>
        <dbReference type="ARBA" id="ARBA00022827"/>
    </source>
</evidence>
<keyword evidence="11 16" id="KW-0676">Redox-active center</keyword>
<dbReference type="InterPro" id="IPR012999">
    <property type="entry name" value="Pyr_OxRdtase_I_AS"/>
</dbReference>
<evidence type="ECO:0000256" key="3">
    <source>
        <dbReference type="ARBA" id="ARBA00012608"/>
    </source>
</evidence>
<comment type="subcellular location">
    <subcellularLocation>
        <location evidence="1">Cytoplasm</location>
    </subcellularLocation>
</comment>
<evidence type="ECO:0000256" key="5">
    <source>
        <dbReference type="ARBA" id="ARBA00022490"/>
    </source>
</evidence>
<dbReference type="GO" id="GO:0050660">
    <property type="term" value="F:flavin adenine dinucleotide binding"/>
    <property type="evidence" value="ECO:0007669"/>
    <property type="project" value="InterPro"/>
</dbReference>
<dbReference type="GeneID" id="301126777"/>
<evidence type="ECO:0000256" key="4">
    <source>
        <dbReference type="ARBA" id="ARBA00016961"/>
    </source>
</evidence>
<keyword evidence="5" id="KW-0963">Cytoplasm</keyword>
<feature type="binding site" evidence="14">
    <location>
        <position position="51"/>
    </location>
    <ligand>
        <name>FAD</name>
        <dbReference type="ChEBI" id="CHEBI:57692"/>
    </ligand>
</feature>
<reference evidence="20 21" key="1">
    <citation type="submission" date="2016-04" db="EMBL/GenBank/DDBJ databases">
        <title>Draft genome sequence of Aeribacillus pallidus 8m3 from petroleum reservoir.</title>
        <authorList>
            <person name="Poltaraus A.B."/>
            <person name="Nazina T.N."/>
            <person name="Tourova T.P."/>
            <person name="Malakho S.M."/>
            <person name="Korshunova A.V."/>
            <person name="Sokolova D.S."/>
        </authorList>
    </citation>
    <scope>NUCLEOTIDE SEQUENCE [LARGE SCALE GENOMIC DNA]</scope>
    <source>
        <strain evidence="20 21">8m3</strain>
    </source>
</reference>
<dbReference type="PIRSF" id="PIRSF000350">
    <property type="entry name" value="Mercury_reductase_MerA"/>
    <property type="match status" value="1"/>
</dbReference>
<keyword evidence="10" id="KW-1015">Disulfide bond</keyword>
<dbReference type="GO" id="GO:0004148">
    <property type="term" value="F:dihydrolipoyl dehydrogenase (NADH) activity"/>
    <property type="evidence" value="ECO:0007669"/>
    <property type="project" value="UniProtKB-EC"/>
</dbReference>